<dbReference type="OrthoDB" id="10089518at2759"/>
<dbReference type="EMBL" id="FN653018">
    <property type="protein sequence ID" value="CBY22255.1"/>
    <property type="molecule type" value="Genomic_DNA"/>
</dbReference>
<gene>
    <name evidence="1" type="ORF">GSOID_T00011809001</name>
</gene>
<evidence type="ECO:0000313" key="1">
    <source>
        <dbReference type="EMBL" id="CBY22255.1"/>
    </source>
</evidence>
<organism evidence="1">
    <name type="scientific">Oikopleura dioica</name>
    <name type="common">Tunicate</name>
    <dbReference type="NCBI Taxonomy" id="34765"/>
    <lineage>
        <taxon>Eukaryota</taxon>
        <taxon>Metazoa</taxon>
        <taxon>Chordata</taxon>
        <taxon>Tunicata</taxon>
        <taxon>Appendicularia</taxon>
        <taxon>Copelata</taxon>
        <taxon>Oikopleuridae</taxon>
        <taxon>Oikopleura</taxon>
    </lineage>
</organism>
<accession>E4WY11</accession>
<name>E4WY11_OIKDI</name>
<dbReference type="Proteomes" id="UP000001307">
    <property type="component" value="Unassembled WGS sequence"/>
</dbReference>
<protein>
    <submittedName>
        <fullName evidence="1">Uncharacterized protein</fullName>
    </submittedName>
</protein>
<sequence length="166" mass="19199">MFVLKNIVFYSMTWVSFLPYLQVARSAGKSTFPAAVAGQSAYGLPLAKYPVQWVAPKEEPAMYLGDSLYPKPGYQTSKMLIPRQFLSYPTNNGTFYGSWRYAELRKNQWLWWTTLTIIMITLIRAGEGGSLNKSWRGHNDSYWYGEKHELLHKIEELQHNLGRMAH</sequence>
<evidence type="ECO:0000313" key="2">
    <source>
        <dbReference type="Proteomes" id="UP000001307"/>
    </source>
</evidence>
<dbReference type="AlphaFoldDB" id="E4WY11"/>
<keyword evidence="2" id="KW-1185">Reference proteome</keyword>
<dbReference type="InParanoid" id="E4WY11"/>
<proteinExistence type="predicted"/>
<reference evidence="1" key="1">
    <citation type="journal article" date="2010" name="Science">
        <title>Plasticity of animal genome architecture unmasked by rapid evolution of a pelagic tunicate.</title>
        <authorList>
            <person name="Denoeud F."/>
            <person name="Henriet S."/>
            <person name="Mungpakdee S."/>
            <person name="Aury J.M."/>
            <person name="Da Silva C."/>
            <person name="Brinkmann H."/>
            <person name="Mikhaleva J."/>
            <person name="Olsen L.C."/>
            <person name="Jubin C."/>
            <person name="Canestro C."/>
            <person name="Bouquet J.M."/>
            <person name="Danks G."/>
            <person name="Poulain J."/>
            <person name="Campsteijn C."/>
            <person name="Adamski M."/>
            <person name="Cross I."/>
            <person name="Yadetie F."/>
            <person name="Muffato M."/>
            <person name="Louis A."/>
            <person name="Butcher S."/>
            <person name="Tsagkogeorga G."/>
            <person name="Konrad A."/>
            <person name="Singh S."/>
            <person name="Jensen M.F."/>
            <person name="Cong E.H."/>
            <person name="Eikeseth-Otteraa H."/>
            <person name="Noel B."/>
            <person name="Anthouard V."/>
            <person name="Porcel B.M."/>
            <person name="Kachouri-Lafond R."/>
            <person name="Nishino A."/>
            <person name="Ugolini M."/>
            <person name="Chourrout P."/>
            <person name="Nishida H."/>
            <person name="Aasland R."/>
            <person name="Huzurbazar S."/>
            <person name="Westhof E."/>
            <person name="Delsuc F."/>
            <person name="Lehrach H."/>
            <person name="Reinhardt R."/>
            <person name="Weissenbach J."/>
            <person name="Roy S.W."/>
            <person name="Artiguenave F."/>
            <person name="Postlethwait J.H."/>
            <person name="Manak J.R."/>
            <person name="Thompson E.M."/>
            <person name="Jaillon O."/>
            <person name="Du Pasquier L."/>
            <person name="Boudinot P."/>
            <person name="Liberles D.A."/>
            <person name="Volff J.N."/>
            <person name="Philippe H."/>
            <person name="Lenhard B."/>
            <person name="Roest Crollius H."/>
            <person name="Wincker P."/>
            <person name="Chourrout D."/>
        </authorList>
    </citation>
    <scope>NUCLEOTIDE SEQUENCE [LARGE SCALE GENOMIC DNA]</scope>
</reference>